<feature type="transmembrane region" description="Helical" evidence="1">
    <location>
        <begin position="6"/>
        <end position="23"/>
    </location>
</feature>
<comment type="caution">
    <text evidence="2">The sequence shown here is derived from an EMBL/GenBank/DDBJ whole genome shotgun (WGS) entry which is preliminary data.</text>
</comment>
<name>A0A3L9YCU2_9FLAO</name>
<dbReference type="EMBL" id="REFC01000015">
    <property type="protein sequence ID" value="RMA57247.1"/>
    <property type="molecule type" value="Genomic_DNA"/>
</dbReference>
<evidence type="ECO:0000313" key="3">
    <source>
        <dbReference type="Proteomes" id="UP000271339"/>
    </source>
</evidence>
<keyword evidence="1" id="KW-0812">Transmembrane</keyword>
<evidence type="ECO:0000256" key="1">
    <source>
        <dbReference type="SAM" id="Phobius"/>
    </source>
</evidence>
<dbReference type="OrthoDB" id="1447857at2"/>
<proteinExistence type="predicted"/>
<organism evidence="2 3">
    <name type="scientific">Ulvibacter antarcticus</name>
    <dbReference type="NCBI Taxonomy" id="442714"/>
    <lineage>
        <taxon>Bacteria</taxon>
        <taxon>Pseudomonadati</taxon>
        <taxon>Bacteroidota</taxon>
        <taxon>Flavobacteriia</taxon>
        <taxon>Flavobacteriales</taxon>
        <taxon>Flavobacteriaceae</taxon>
        <taxon>Ulvibacter</taxon>
    </lineage>
</organism>
<keyword evidence="1" id="KW-1133">Transmembrane helix</keyword>
<gene>
    <name evidence="2" type="ORF">BXY75_3134</name>
</gene>
<evidence type="ECO:0000313" key="2">
    <source>
        <dbReference type="EMBL" id="RMA57247.1"/>
    </source>
</evidence>
<protein>
    <submittedName>
        <fullName evidence="2">Uncharacterized protein</fullName>
    </submittedName>
</protein>
<keyword evidence="3" id="KW-1185">Reference proteome</keyword>
<sequence>MPAYFYILSGTEFLIAILLFYFLRKRSKMKQLHWHETQQLTRAIELNSAQIQKRKTALDTYQLMNYNLSEALLVQPEILSPN</sequence>
<accession>A0A3L9YCU2</accession>
<dbReference type="Proteomes" id="UP000271339">
    <property type="component" value="Unassembled WGS sequence"/>
</dbReference>
<dbReference type="AlphaFoldDB" id="A0A3L9YCU2"/>
<keyword evidence="1" id="KW-0472">Membrane</keyword>
<reference evidence="2 3" key="1">
    <citation type="submission" date="2018-10" db="EMBL/GenBank/DDBJ databases">
        <title>Genomic Encyclopedia of Archaeal and Bacterial Type Strains, Phase II (KMG-II): from individual species to whole genera.</title>
        <authorList>
            <person name="Goeker M."/>
        </authorList>
    </citation>
    <scope>NUCLEOTIDE SEQUENCE [LARGE SCALE GENOMIC DNA]</scope>
    <source>
        <strain evidence="2 3">DSM 23424</strain>
    </source>
</reference>